<feature type="transmembrane region" description="Helical" evidence="7">
    <location>
        <begin position="250"/>
        <end position="278"/>
    </location>
</feature>
<feature type="transmembrane region" description="Helical" evidence="7">
    <location>
        <begin position="299"/>
        <end position="319"/>
    </location>
</feature>
<dbReference type="InterPro" id="IPR038766">
    <property type="entry name" value="Membrane_comp_ABC_pdt"/>
</dbReference>
<dbReference type="PANTHER" id="PTHR30287:SF1">
    <property type="entry name" value="INNER MEMBRANE PROTEIN"/>
    <property type="match status" value="1"/>
</dbReference>
<dbReference type="Pfam" id="PF02687">
    <property type="entry name" value="FtsX"/>
    <property type="match status" value="1"/>
</dbReference>
<keyword evidence="2" id="KW-1003">Cell membrane</keyword>
<feature type="transmembrane region" description="Helical" evidence="7">
    <location>
        <begin position="169"/>
        <end position="187"/>
    </location>
</feature>
<organism evidence="10 11">
    <name type="scientific">Streptomyces gardneri</name>
    <dbReference type="NCBI Taxonomy" id="66892"/>
    <lineage>
        <taxon>Bacteria</taxon>
        <taxon>Bacillati</taxon>
        <taxon>Actinomycetota</taxon>
        <taxon>Actinomycetes</taxon>
        <taxon>Kitasatosporales</taxon>
        <taxon>Streptomycetaceae</taxon>
        <taxon>Streptomyces</taxon>
    </lineage>
</organism>
<evidence type="ECO:0000256" key="1">
    <source>
        <dbReference type="ARBA" id="ARBA00004651"/>
    </source>
</evidence>
<comment type="subcellular location">
    <subcellularLocation>
        <location evidence="1">Cell membrane</location>
        <topology evidence="1">Multi-pass membrane protein</topology>
    </subcellularLocation>
</comment>
<dbReference type="Gene3D" id="3.40.50.300">
    <property type="entry name" value="P-loop containing nucleotide triphosphate hydrolases"/>
    <property type="match status" value="1"/>
</dbReference>
<keyword evidence="4 7" id="KW-1133">Transmembrane helix</keyword>
<feature type="transmembrane region" description="Helical" evidence="7">
    <location>
        <begin position="218"/>
        <end position="238"/>
    </location>
</feature>
<dbReference type="PANTHER" id="PTHR30287">
    <property type="entry name" value="MEMBRANE COMPONENT OF PREDICTED ABC SUPERFAMILY METABOLITE UPTAKE TRANSPORTER"/>
    <property type="match status" value="1"/>
</dbReference>
<dbReference type="AlphaFoldDB" id="A0A4Y3RV45"/>
<dbReference type="InterPro" id="IPR027417">
    <property type="entry name" value="P-loop_NTPase"/>
</dbReference>
<accession>A0A4Y3RV45</accession>
<feature type="domain" description="ABC3 transporter permease C-terminal" evidence="9">
    <location>
        <begin position="79"/>
        <end position="197"/>
    </location>
</feature>
<evidence type="ECO:0000313" key="11">
    <source>
        <dbReference type="Proteomes" id="UP000315226"/>
    </source>
</evidence>
<dbReference type="InterPro" id="IPR003439">
    <property type="entry name" value="ABC_transporter-like_ATP-bd"/>
</dbReference>
<evidence type="ECO:0000313" key="10">
    <source>
        <dbReference type="EMBL" id="GEB61781.1"/>
    </source>
</evidence>
<dbReference type="GO" id="GO:0016887">
    <property type="term" value="F:ATP hydrolysis activity"/>
    <property type="evidence" value="ECO:0007669"/>
    <property type="project" value="InterPro"/>
</dbReference>
<evidence type="ECO:0000256" key="3">
    <source>
        <dbReference type="ARBA" id="ARBA00022692"/>
    </source>
</evidence>
<feature type="transmembrane region" description="Helical" evidence="7">
    <location>
        <begin position="127"/>
        <end position="149"/>
    </location>
</feature>
<gene>
    <name evidence="10" type="ORF">SGA01_73860</name>
</gene>
<keyword evidence="11" id="KW-1185">Reference proteome</keyword>
<evidence type="ECO:0008006" key="12">
    <source>
        <dbReference type="Google" id="ProtNLM"/>
    </source>
</evidence>
<reference evidence="10 11" key="1">
    <citation type="submission" date="2019-06" db="EMBL/GenBank/DDBJ databases">
        <title>Whole genome shotgun sequence of Streptomyces gardneri NBRC 12865.</title>
        <authorList>
            <person name="Hosoyama A."/>
            <person name="Uohara A."/>
            <person name="Ohji S."/>
            <person name="Ichikawa N."/>
        </authorList>
    </citation>
    <scope>NUCLEOTIDE SEQUENCE [LARGE SCALE GENOMIC DNA]</scope>
    <source>
        <strain evidence="10 11">NBRC 12865</strain>
    </source>
</reference>
<keyword evidence="3 7" id="KW-0812">Transmembrane</keyword>
<protein>
    <recommendedName>
        <fullName evidence="12">ABC3 transporter permease protein domain-containing protein</fullName>
    </recommendedName>
</protein>
<feature type="domain" description="ABC transporter" evidence="8">
    <location>
        <begin position="13"/>
        <end position="47"/>
    </location>
</feature>
<evidence type="ECO:0000256" key="6">
    <source>
        <dbReference type="SAM" id="MobiDB-lite"/>
    </source>
</evidence>
<keyword evidence="5 7" id="KW-0472">Membrane</keyword>
<dbReference type="EMBL" id="BJMN01000067">
    <property type="protein sequence ID" value="GEB61781.1"/>
    <property type="molecule type" value="Genomic_DNA"/>
</dbReference>
<evidence type="ECO:0000256" key="7">
    <source>
        <dbReference type="SAM" id="Phobius"/>
    </source>
</evidence>
<evidence type="ECO:0000256" key="5">
    <source>
        <dbReference type="ARBA" id="ARBA00023136"/>
    </source>
</evidence>
<dbReference type="SUPFAM" id="SSF52540">
    <property type="entry name" value="P-loop containing nucleoside triphosphate hydrolases"/>
    <property type="match status" value="1"/>
</dbReference>
<comment type="caution">
    <text evidence="10">The sequence shown here is derived from an EMBL/GenBank/DDBJ whole genome shotgun (WGS) entry which is preliminary data.</text>
</comment>
<proteinExistence type="predicted"/>
<evidence type="ECO:0000256" key="2">
    <source>
        <dbReference type="ARBA" id="ARBA00022475"/>
    </source>
</evidence>
<evidence type="ECO:0000259" key="9">
    <source>
        <dbReference type="Pfam" id="PF02687"/>
    </source>
</evidence>
<dbReference type="Pfam" id="PF00005">
    <property type="entry name" value="ABC_tran"/>
    <property type="match status" value="1"/>
</dbReference>
<evidence type="ECO:0000259" key="8">
    <source>
        <dbReference type="Pfam" id="PF00005"/>
    </source>
</evidence>
<dbReference type="Proteomes" id="UP000315226">
    <property type="component" value="Unassembled WGS sequence"/>
</dbReference>
<sequence length="364" mass="37602">MWVGHEAGLAGRAAHRPAELSGGQQQRVAIARALNTRPDVVFGGEPTGAQVVTDGGRGPVEFLDADKARIKLVSMGGSIGGTSLLVAILVVVGTFALAIQQRHRELALLRAIAATPRQVRRLIGREALIVGALAGVLGSATGLPVAHWLHGKFVGFKAIPETLELTVGFFPFAAAIGAALLGAWAAARISARRTTRIRPAEALSEAAMEQRTFTWGRIGAGIAFLTGGVVLLLVLSTLRSEPAATPVTFLSVVVLVVAVSLLGPLLARIAVATLGIPLKVSRVGGHLATANARAHTKRLAAAVTPLTLLIAMACTVFFVQTTMGAAATAQPAPETRRNGSWARTAPACPPMPANASAVSPACRR</sequence>
<feature type="transmembrane region" description="Helical" evidence="7">
    <location>
        <begin position="79"/>
        <end position="99"/>
    </location>
</feature>
<evidence type="ECO:0000256" key="4">
    <source>
        <dbReference type="ARBA" id="ARBA00022989"/>
    </source>
</evidence>
<feature type="region of interest" description="Disordered" evidence="6">
    <location>
        <begin position="328"/>
        <end position="364"/>
    </location>
</feature>
<dbReference type="InterPro" id="IPR003838">
    <property type="entry name" value="ABC3_permease_C"/>
</dbReference>
<dbReference type="GO" id="GO:0005886">
    <property type="term" value="C:plasma membrane"/>
    <property type="evidence" value="ECO:0007669"/>
    <property type="project" value="UniProtKB-SubCell"/>
</dbReference>
<name>A0A4Y3RV45_9ACTN</name>
<dbReference type="GO" id="GO:0005524">
    <property type="term" value="F:ATP binding"/>
    <property type="evidence" value="ECO:0007669"/>
    <property type="project" value="InterPro"/>
</dbReference>